<organism evidence="5 6">
    <name type="scientific">Amycolatopsis arida</name>
    <dbReference type="NCBI Taxonomy" id="587909"/>
    <lineage>
        <taxon>Bacteria</taxon>
        <taxon>Bacillati</taxon>
        <taxon>Actinomycetota</taxon>
        <taxon>Actinomycetes</taxon>
        <taxon>Pseudonocardiales</taxon>
        <taxon>Pseudonocardiaceae</taxon>
        <taxon>Amycolatopsis</taxon>
    </lineage>
</organism>
<evidence type="ECO:0000313" key="5">
    <source>
        <dbReference type="EMBL" id="SFQ63416.1"/>
    </source>
</evidence>
<sequence>MDSDEQRADRAETPEVTADERPADTGAEHPADSGAEDRAEAGGAAGFAEPDAVATKAERDRKLTRRLVFGSAALAVASFLAAALFGVLWWVAEADDNVELATARDEVVRVGSAAVKAFTELDHNNPKEFFDRSMAVSDEELAKQIDESREAYTKAMTEAKTTATTKVLDIAVDELNLHEGKARFLAAIQVEVEQGDKTNTKQMRMEVQMTRVDQGGDQVWKVSGISNVPVVGAGQ</sequence>
<evidence type="ECO:0000313" key="6">
    <source>
        <dbReference type="Proteomes" id="UP000198727"/>
    </source>
</evidence>
<keyword evidence="4" id="KW-0812">Transmembrane</keyword>
<feature type="compositionally biased region" description="Basic and acidic residues" evidence="3">
    <location>
        <begin position="1"/>
        <end position="40"/>
    </location>
</feature>
<evidence type="ECO:0000256" key="2">
    <source>
        <dbReference type="ARBA" id="ARBA00023136"/>
    </source>
</evidence>
<protein>
    <submittedName>
        <fullName evidence="5">Mce-associated membrane protein</fullName>
    </submittedName>
</protein>
<comment type="subcellular location">
    <subcellularLocation>
        <location evidence="1">Membrane</location>
    </subcellularLocation>
</comment>
<name>A0A1I6A3U9_9PSEU</name>
<feature type="region of interest" description="Disordered" evidence="3">
    <location>
        <begin position="1"/>
        <end position="53"/>
    </location>
</feature>
<gene>
    <name evidence="5" type="ORF">SAMN05421810_11160</name>
</gene>
<dbReference type="Proteomes" id="UP000198727">
    <property type="component" value="Unassembled WGS sequence"/>
</dbReference>
<feature type="transmembrane region" description="Helical" evidence="4">
    <location>
        <begin position="67"/>
        <end position="92"/>
    </location>
</feature>
<dbReference type="GO" id="GO:0016020">
    <property type="term" value="C:membrane"/>
    <property type="evidence" value="ECO:0007669"/>
    <property type="project" value="UniProtKB-SubCell"/>
</dbReference>
<proteinExistence type="predicted"/>
<keyword evidence="6" id="KW-1185">Reference proteome</keyword>
<evidence type="ECO:0000256" key="1">
    <source>
        <dbReference type="ARBA" id="ARBA00004370"/>
    </source>
</evidence>
<accession>A0A1I6A3U9</accession>
<evidence type="ECO:0000256" key="3">
    <source>
        <dbReference type="SAM" id="MobiDB-lite"/>
    </source>
</evidence>
<dbReference type="PANTHER" id="PTHR37042:SF4">
    <property type="entry name" value="OUTER MEMBRANE PROTEIN RV1973"/>
    <property type="match status" value="1"/>
</dbReference>
<dbReference type="STRING" id="587909.SAMN05421810_11160"/>
<dbReference type="EMBL" id="FOWW01000011">
    <property type="protein sequence ID" value="SFQ63416.1"/>
    <property type="molecule type" value="Genomic_DNA"/>
</dbReference>
<evidence type="ECO:0000256" key="4">
    <source>
        <dbReference type="SAM" id="Phobius"/>
    </source>
</evidence>
<keyword evidence="4" id="KW-1133">Transmembrane helix</keyword>
<keyword evidence="2 4" id="KW-0472">Membrane</keyword>
<dbReference type="AlphaFoldDB" id="A0A1I6A3U9"/>
<dbReference type="RefSeq" id="WP_243859819.1">
    <property type="nucleotide sequence ID" value="NZ_FOWW01000011.1"/>
</dbReference>
<reference evidence="6" key="1">
    <citation type="submission" date="2016-10" db="EMBL/GenBank/DDBJ databases">
        <authorList>
            <person name="Varghese N."/>
            <person name="Submissions S."/>
        </authorList>
    </citation>
    <scope>NUCLEOTIDE SEQUENCE [LARGE SCALE GENOMIC DNA]</scope>
    <source>
        <strain evidence="6">CGMCC 4.5579</strain>
    </source>
</reference>
<dbReference type="PANTHER" id="PTHR37042">
    <property type="entry name" value="OUTER MEMBRANE PROTEIN RV1973"/>
    <property type="match status" value="1"/>
</dbReference>